<name>L1L7M1_9ACTN</name>
<reference evidence="2 3" key="1">
    <citation type="submission" date="2012-11" db="EMBL/GenBank/DDBJ databases">
        <authorList>
            <person name="Huguet-Tapia J.C."/>
            <person name="Durkin A.S."/>
            <person name="Pettis G.S."/>
            <person name="Badger J.H."/>
        </authorList>
    </citation>
    <scope>NUCLEOTIDE SEQUENCE [LARGE SCALE GENOMIC DNA]</scope>
    <source>
        <strain evidence="2 3">91-03</strain>
    </source>
</reference>
<evidence type="ECO:0000256" key="1">
    <source>
        <dbReference type="SAM" id="MobiDB-lite"/>
    </source>
</evidence>
<evidence type="ECO:0000313" key="2">
    <source>
        <dbReference type="EMBL" id="EKX68779.1"/>
    </source>
</evidence>
<proteinExistence type="predicted"/>
<keyword evidence="3" id="KW-1185">Reference proteome</keyword>
<organism evidence="2 3">
    <name type="scientific">Streptomyces ipomoeae 91-03</name>
    <dbReference type="NCBI Taxonomy" id="698759"/>
    <lineage>
        <taxon>Bacteria</taxon>
        <taxon>Bacillati</taxon>
        <taxon>Actinomycetota</taxon>
        <taxon>Actinomycetes</taxon>
        <taxon>Kitasatosporales</taxon>
        <taxon>Streptomycetaceae</taxon>
        <taxon>Streptomyces</taxon>
    </lineage>
</organism>
<evidence type="ECO:0000313" key="3">
    <source>
        <dbReference type="Proteomes" id="UP000010411"/>
    </source>
</evidence>
<protein>
    <submittedName>
        <fullName evidence="2">Uncharacterized protein</fullName>
    </submittedName>
</protein>
<dbReference type="AlphaFoldDB" id="L1L7M1"/>
<comment type="caution">
    <text evidence="2">The sequence shown here is derived from an EMBL/GenBank/DDBJ whole genome shotgun (WGS) entry which is preliminary data.</text>
</comment>
<gene>
    <name evidence="2" type="ORF">STRIP9103_09397</name>
</gene>
<feature type="region of interest" description="Disordered" evidence="1">
    <location>
        <begin position="1"/>
        <end position="30"/>
    </location>
</feature>
<dbReference type="Proteomes" id="UP000010411">
    <property type="component" value="Unassembled WGS sequence"/>
</dbReference>
<dbReference type="PATRIC" id="fig|698759.3.peg.705"/>
<dbReference type="EMBL" id="AEJC01000058">
    <property type="protein sequence ID" value="EKX68779.1"/>
    <property type="molecule type" value="Genomic_DNA"/>
</dbReference>
<sequence length="57" mass="5737">MLRQAFGVLSGAGAAPPEMPEAPDVSGASGLGSLARHLSSLASWAQDDSVRAEAEDV</sequence>
<accession>L1L7M1</accession>